<proteinExistence type="predicted"/>
<protein>
    <submittedName>
        <fullName evidence="1">Uncharacterized protein</fullName>
    </submittedName>
</protein>
<gene>
    <name evidence="1" type="ORF">FDZ14_35310</name>
</gene>
<name>A0A6M6E2T3_PRIMG</name>
<keyword evidence="1" id="KW-0614">Plasmid</keyword>
<dbReference type="AlphaFoldDB" id="A0A6M6E2T3"/>
<reference evidence="1 2" key="1">
    <citation type="submission" date="2019-10" db="EMBL/GenBank/DDBJ databases">
        <title>Complete genome sequences for adaption low water activity.</title>
        <authorList>
            <person name="Zhao L."/>
            <person name="Zhong J."/>
        </authorList>
    </citation>
    <scope>NUCLEOTIDE SEQUENCE [LARGE SCALE GENOMIC DNA]</scope>
    <source>
        <strain evidence="1 2">FDU301</strain>
        <plasmid evidence="2">pfdu301d</plasmid>
    </source>
</reference>
<sequence>MNKEQEIQKILHSKFMYGPKYQMDEALTEGINFFSGSASSAFYELWGNSSIFRLIVMQPSKTLFTSHYVGKDHLMFLLMEEEQLRGGFISHSENLLTEFKRIFNHVREEHVEELHLLWINYASVHYEKLSNTVEKY</sequence>
<dbReference type="EMBL" id="CP045276">
    <property type="protein sequence ID" value="QJX81373.1"/>
    <property type="molecule type" value="Genomic_DNA"/>
</dbReference>
<geneLocation type="plasmid" evidence="2">
    <name>pfdu301d</name>
</geneLocation>
<evidence type="ECO:0000313" key="2">
    <source>
        <dbReference type="Proteomes" id="UP000501076"/>
    </source>
</evidence>
<accession>A0A6M6E2T3</accession>
<evidence type="ECO:0000313" key="1">
    <source>
        <dbReference type="EMBL" id="QJX81373.1"/>
    </source>
</evidence>
<organism evidence="1 2">
    <name type="scientific">Priestia megaterium</name>
    <name type="common">Bacillus megaterium</name>
    <dbReference type="NCBI Taxonomy" id="1404"/>
    <lineage>
        <taxon>Bacteria</taxon>
        <taxon>Bacillati</taxon>
        <taxon>Bacillota</taxon>
        <taxon>Bacilli</taxon>
        <taxon>Bacillales</taxon>
        <taxon>Bacillaceae</taxon>
        <taxon>Priestia</taxon>
    </lineage>
</organism>
<dbReference type="RefSeq" id="WP_171779340.1">
    <property type="nucleotide sequence ID" value="NZ_CP045276.1"/>
</dbReference>
<dbReference type="Proteomes" id="UP000501076">
    <property type="component" value="Plasmid pFDU301D"/>
</dbReference>